<protein>
    <submittedName>
        <fullName evidence="1">2-phytyl-1,4-beta-naphthoquinone methyltransferase, chloroplastic</fullName>
    </submittedName>
</protein>
<dbReference type="InterPro" id="IPR029063">
    <property type="entry name" value="SAM-dependent_MTases_sf"/>
</dbReference>
<dbReference type="PANTHER" id="PTHR43591:SF24">
    <property type="entry name" value="2-METHOXY-6-POLYPRENYL-1,4-BENZOQUINOL METHYLASE, MITOCHONDRIAL"/>
    <property type="match status" value="1"/>
</dbReference>
<dbReference type="EMBL" id="QGNW01001381">
    <property type="protein sequence ID" value="RVW43340.1"/>
    <property type="molecule type" value="Genomic_DNA"/>
</dbReference>
<dbReference type="SUPFAM" id="SSF53335">
    <property type="entry name" value="S-adenosyl-L-methionine-dependent methyltransferases"/>
    <property type="match status" value="1"/>
</dbReference>
<dbReference type="GO" id="GO:0008168">
    <property type="term" value="F:methyltransferase activity"/>
    <property type="evidence" value="ECO:0007669"/>
    <property type="project" value="UniProtKB-KW"/>
</dbReference>
<comment type="caution">
    <text evidence="1">The sequence shown here is derived from an EMBL/GenBank/DDBJ whole genome shotgun (WGS) entry which is preliminary data.</text>
</comment>
<sequence length="158" mass="17994">MASLHFLLRPSSNPNPLALPSRSLPVRCANERQALFSRIAPVYDNVIGFDFSRKQLSVASLRQHLLSKACYKNIEWIEGNAIELPFSDCSFDAITMGYGLRNVFDRCKAMQEMFRVLKPGSLSRMTLFCSCESVEIRDLVKLVLLFDKVLSTVDKNWK</sequence>
<dbReference type="GO" id="GO:0032259">
    <property type="term" value="P:methylation"/>
    <property type="evidence" value="ECO:0007669"/>
    <property type="project" value="UniProtKB-KW"/>
</dbReference>
<proteinExistence type="predicted"/>
<accession>A0A438E6V1</accession>
<keyword evidence="1" id="KW-0489">Methyltransferase</keyword>
<reference evidence="1 2" key="1">
    <citation type="journal article" date="2018" name="PLoS Genet.">
        <title>Population sequencing reveals clonal diversity and ancestral inbreeding in the grapevine cultivar Chardonnay.</title>
        <authorList>
            <person name="Roach M.J."/>
            <person name="Johnson D.L."/>
            <person name="Bohlmann J."/>
            <person name="van Vuuren H.J."/>
            <person name="Jones S.J."/>
            <person name="Pretorius I.S."/>
            <person name="Schmidt S.A."/>
            <person name="Borneman A.R."/>
        </authorList>
    </citation>
    <scope>NUCLEOTIDE SEQUENCE [LARGE SCALE GENOMIC DNA]</scope>
    <source>
        <strain evidence="2">cv. Chardonnay</strain>
        <tissue evidence="1">Leaf</tissue>
    </source>
</reference>
<evidence type="ECO:0000313" key="1">
    <source>
        <dbReference type="EMBL" id="RVW43340.1"/>
    </source>
</evidence>
<dbReference type="Proteomes" id="UP000288805">
    <property type="component" value="Unassembled WGS sequence"/>
</dbReference>
<dbReference type="PANTHER" id="PTHR43591">
    <property type="entry name" value="METHYLTRANSFERASE"/>
    <property type="match status" value="1"/>
</dbReference>
<keyword evidence="1" id="KW-0808">Transferase</keyword>
<evidence type="ECO:0000313" key="2">
    <source>
        <dbReference type="Proteomes" id="UP000288805"/>
    </source>
</evidence>
<organism evidence="1 2">
    <name type="scientific">Vitis vinifera</name>
    <name type="common">Grape</name>
    <dbReference type="NCBI Taxonomy" id="29760"/>
    <lineage>
        <taxon>Eukaryota</taxon>
        <taxon>Viridiplantae</taxon>
        <taxon>Streptophyta</taxon>
        <taxon>Embryophyta</taxon>
        <taxon>Tracheophyta</taxon>
        <taxon>Spermatophyta</taxon>
        <taxon>Magnoliopsida</taxon>
        <taxon>eudicotyledons</taxon>
        <taxon>Gunneridae</taxon>
        <taxon>Pentapetalae</taxon>
        <taxon>rosids</taxon>
        <taxon>Vitales</taxon>
        <taxon>Vitaceae</taxon>
        <taxon>Viteae</taxon>
        <taxon>Vitis</taxon>
    </lineage>
</organism>
<dbReference type="CDD" id="cd02440">
    <property type="entry name" value="AdoMet_MTases"/>
    <property type="match status" value="1"/>
</dbReference>
<gene>
    <name evidence="1" type="primary">MENG_0</name>
    <name evidence="1" type="ORF">CK203_070361</name>
</gene>
<dbReference type="Gene3D" id="3.40.50.150">
    <property type="entry name" value="Vaccinia Virus protein VP39"/>
    <property type="match status" value="1"/>
</dbReference>
<dbReference type="Pfam" id="PF01209">
    <property type="entry name" value="Ubie_methyltran"/>
    <property type="match status" value="1"/>
</dbReference>
<name>A0A438E6V1_VITVI</name>
<dbReference type="AlphaFoldDB" id="A0A438E6V1"/>